<evidence type="ECO:0000313" key="1">
    <source>
        <dbReference type="EMBL" id="CAB4616444.1"/>
    </source>
</evidence>
<organism evidence="1">
    <name type="scientific">freshwater metagenome</name>
    <dbReference type="NCBI Taxonomy" id="449393"/>
    <lineage>
        <taxon>unclassified sequences</taxon>
        <taxon>metagenomes</taxon>
        <taxon>ecological metagenomes</taxon>
    </lineage>
</organism>
<dbReference type="EMBL" id="CAEZUP010000066">
    <property type="protein sequence ID" value="CAB4616444.1"/>
    <property type="molecule type" value="Genomic_DNA"/>
</dbReference>
<dbReference type="Pfam" id="PF04250">
    <property type="entry name" value="DUF429"/>
    <property type="match status" value="1"/>
</dbReference>
<reference evidence="1" key="1">
    <citation type="submission" date="2020-05" db="EMBL/GenBank/DDBJ databases">
        <authorList>
            <person name="Chiriac C."/>
            <person name="Salcher M."/>
            <person name="Ghai R."/>
            <person name="Kavagutti S V."/>
        </authorList>
    </citation>
    <scope>NUCLEOTIDE SEQUENCE</scope>
</reference>
<accession>A0A6J6HYX1</accession>
<gene>
    <name evidence="1" type="ORF">UFOPK1835_01438</name>
</gene>
<name>A0A6J6HYX1_9ZZZZ</name>
<dbReference type="AlphaFoldDB" id="A0A6J6HYX1"/>
<proteinExistence type="predicted"/>
<dbReference type="InterPro" id="IPR007362">
    <property type="entry name" value="DUF429"/>
</dbReference>
<protein>
    <submittedName>
        <fullName evidence="1">Unannotated protein</fullName>
    </submittedName>
</protein>
<sequence>MSPDPIPSSTRSSTPTSERAGLVAGIDGCRTGWVVAVADSRPGTPLIGVEIVTAIEEIVDRVRSGEFAAVAIDMPIGLPDSGTRACDVATRARLGRKGSSVFPAPVRAVLGSADHAEAVRRSRAIDGRGVTIQAFNILAKIEQVDRSFDPALADRIVEAHPESVFATLAGSPLLTKKRLVAGRLERLGLLDPVFPDSAGLLSGRLPGAAPDDVLDAAAIAWTARRWLAGEAIVLGDGSVDSLGRPMRVAI</sequence>